<organism evidence="3 4">
    <name type="scientific">Streblomastix strix</name>
    <dbReference type="NCBI Taxonomy" id="222440"/>
    <lineage>
        <taxon>Eukaryota</taxon>
        <taxon>Metamonada</taxon>
        <taxon>Preaxostyla</taxon>
        <taxon>Oxymonadida</taxon>
        <taxon>Streblomastigidae</taxon>
        <taxon>Streblomastix</taxon>
    </lineage>
</organism>
<dbReference type="EMBL" id="SNRW01010824">
    <property type="protein sequence ID" value="KAA6376005.1"/>
    <property type="molecule type" value="Genomic_DNA"/>
</dbReference>
<reference evidence="3 4" key="1">
    <citation type="submission" date="2019-03" db="EMBL/GenBank/DDBJ databases">
        <title>Single cell metagenomics reveals metabolic interactions within the superorganism composed of flagellate Streblomastix strix and complex community of Bacteroidetes bacteria on its surface.</title>
        <authorList>
            <person name="Treitli S.C."/>
            <person name="Kolisko M."/>
            <person name="Husnik F."/>
            <person name="Keeling P."/>
            <person name="Hampl V."/>
        </authorList>
    </citation>
    <scope>NUCLEOTIDE SEQUENCE [LARGE SCALE GENOMIC DNA]</scope>
    <source>
        <strain evidence="3">ST1C</strain>
    </source>
</reference>
<evidence type="ECO:0000256" key="1">
    <source>
        <dbReference type="SAM" id="MobiDB-lite"/>
    </source>
</evidence>
<sequence>MRQPLVVEKKSNTCLTGILIGIGALFLIACAPLISEDYVYGIVFGSVGIAIIVSGSVSCCATHPVKLELSWQNGTCTVNGCDRPSDLPRGAVIDSFYFYLNDVVLVNNTPSISYRRRRLRNYNVKYDIVFHLRSGTQFKVNLNASESVLMDISQYIADYKASHQNFVRTPSQIFVHAPQIITPQQRTPSQLQQSSSQQYFQYHPFTDQYSFAAEPAPQSQSNDLYQPSHDILNVGYQSQQQAPLTYLPQEPQPSIPFPKEMSVPNFHDQKMPPQQHQIILPSAPPLDDERE</sequence>
<keyword evidence="2" id="KW-1133">Transmembrane helix</keyword>
<dbReference type="Proteomes" id="UP000324800">
    <property type="component" value="Unassembled WGS sequence"/>
</dbReference>
<comment type="caution">
    <text evidence="3">The sequence shown here is derived from an EMBL/GenBank/DDBJ whole genome shotgun (WGS) entry which is preliminary data.</text>
</comment>
<proteinExistence type="predicted"/>
<dbReference type="AlphaFoldDB" id="A0A5J4V1P7"/>
<keyword evidence="2" id="KW-0472">Membrane</keyword>
<gene>
    <name evidence="3" type="ORF">EZS28_028467</name>
</gene>
<feature type="transmembrane region" description="Helical" evidence="2">
    <location>
        <begin position="40"/>
        <end position="61"/>
    </location>
</feature>
<name>A0A5J4V1P7_9EUKA</name>
<evidence type="ECO:0000313" key="4">
    <source>
        <dbReference type="Proteomes" id="UP000324800"/>
    </source>
</evidence>
<evidence type="ECO:0000313" key="3">
    <source>
        <dbReference type="EMBL" id="KAA6376005.1"/>
    </source>
</evidence>
<feature type="transmembrane region" description="Helical" evidence="2">
    <location>
        <begin position="12"/>
        <end position="34"/>
    </location>
</feature>
<dbReference type="PROSITE" id="PS51257">
    <property type="entry name" value="PROKAR_LIPOPROTEIN"/>
    <property type="match status" value="1"/>
</dbReference>
<accession>A0A5J4V1P7</accession>
<feature type="region of interest" description="Disordered" evidence="1">
    <location>
        <begin position="246"/>
        <end position="291"/>
    </location>
</feature>
<keyword evidence="2" id="KW-0812">Transmembrane</keyword>
<protein>
    <submittedName>
        <fullName evidence="3">Uncharacterized protein</fullName>
    </submittedName>
</protein>
<evidence type="ECO:0000256" key="2">
    <source>
        <dbReference type="SAM" id="Phobius"/>
    </source>
</evidence>